<dbReference type="EMBL" id="JAHYIQ010000015">
    <property type="protein sequence ID" value="KAK1125951.1"/>
    <property type="molecule type" value="Genomic_DNA"/>
</dbReference>
<gene>
    <name evidence="1" type="ORF">K0M31_005484</name>
</gene>
<sequence length="94" mass="10447">MVCSRAWPEWGHTPAADTPFVVAGRRREVSERNWTPVTHLQPYCSTSTEDKERRGVTLSGTICGPLGCEVGRVKDFGNTLSDEDRGKKDRIGKV</sequence>
<reference evidence="1" key="1">
    <citation type="submission" date="2021-10" db="EMBL/GenBank/DDBJ databases">
        <title>Melipona bicolor Genome sequencing and assembly.</title>
        <authorList>
            <person name="Araujo N.S."/>
            <person name="Arias M.C."/>
        </authorList>
    </citation>
    <scope>NUCLEOTIDE SEQUENCE</scope>
    <source>
        <strain evidence="1">USP_2M_L1-L4_2017</strain>
        <tissue evidence="1">Whole body</tissue>
    </source>
</reference>
<comment type="caution">
    <text evidence="1">The sequence shown here is derived from an EMBL/GenBank/DDBJ whole genome shotgun (WGS) entry which is preliminary data.</text>
</comment>
<proteinExistence type="predicted"/>
<evidence type="ECO:0000313" key="2">
    <source>
        <dbReference type="Proteomes" id="UP001177670"/>
    </source>
</evidence>
<name>A0AA40FV58_9HYME</name>
<organism evidence="1 2">
    <name type="scientific">Melipona bicolor</name>
    <dbReference type="NCBI Taxonomy" id="60889"/>
    <lineage>
        <taxon>Eukaryota</taxon>
        <taxon>Metazoa</taxon>
        <taxon>Ecdysozoa</taxon>
        <taxon>Arthropoda</taxon>
        <taxon>Hexapoda</taxon>
        <taxon>Insecta</taxon>
        <taxon>Pterygota</taxon>
        <taxon>Neoptera</taxon>
        <taxon>Endopterygota</taxon>
        <taxon>Hymenoptera</taxon>
        <taxon>Apocrita</taxon>
        <taxon>Aculeata</taxon>
        <taxon>Apoidea</taxon>
        <taxon>Anthophila</taxon>
        <taxon>Apidae</taxon>
        <taxon>Melipona</taxon>
    </lineage>
</organism>
<dbReference type="AlphaFoldDB" id="A0AA40FV58"/>
<evidence type="ECO:0000313" key="1">
    <source>
        <dbReference type="EMBL" id="KAK1125951.1"/>
    </source>
</evidence>
<protein>
    <submittedName>
        <fullName evidence="1">Uncharacterized protein</fullName>
    </submittedName>
</protein>
<dbReference type="Proteomes" id="UP001177670">
    <property type="component" value="Unassembled WGS sequence"/>
</dbReference>
<accession>A0AA40FV58</accession>
<keyword evidence="2" id="KW-1185">Reference proteome</keyword>